<protein>
    <recommendedName>
        <fullName evidence="1">YlxR domain-containing protein</fullName>
    </recommendedName>
</protein>
<keyword evidence="3" id="KW-1185">Reference proteome</keyword>
<dbReference type="EMBL" id="CP002085">
    <property type="protein sequence ID" value="ADK84260.1"/>
    <property type="molecule type" value="Genomic_DNA"/>
</dbReference>
<dbReference type="PANTHER" id="PTHR34215">
    <property type="entry name" value="BLL0784 PROTEIN"/>
    <property type="match status" value="1"/>
</dbReference>
<dbReference type="InterPro" id="IPR007393">
    <property type="entry name" value="YlxR_dom"/>
</dbReference>
<dbReference type="Gene3D" id="3.30.1230.10">
    <property type="entry name" value="YlxR-like"/>
    <property type="match status" value="1"/>
</dbReference>
<gene>
    <name evidence="2" type="ordered locus">Deba_0890</name>
</gene>
<dbReference type="RefSeq" id="WP_013257714.1">
    <property type="nucleotide sequence ID" value="NC_014365.1"/>
</dbReference>
<reference evidence="2 3" key="1">
    <citation type="journal article" date="2010" name="Stand. Genomic Sci.">
        <title>Complete genome sequence of Desulfarculus baarsii type strain (2st14).</title>
        <authorList>
            <person name="Sun H."/>
            <person name="Spring S."/>
            <person name="Lapidus A."/>
            <person name="Davenport K."/>
            <person name="Del Rio T.G."/>
            <person name="Tice H."/>
            <person name="Nolan M."/>
            <person name="Copeland A."/>
            <person name="Cheng J.F."/>
            <person name="Lucas S."/>
            <person name="Tapia R."/>
            <person name="Goodwin L."/>
            <person name="Pitluck S."/>
            <person name="Ivanova N."/>
            <person name="Pagani I."/>
            <person name="Mavromatis K."/>
            <person name="Ovchinnikova G."/>
            <person name="Pati A."/>
            <person name="Chen A."/>
            <person name="Palaniappan K."/>
            <person name="Hauser L."/>
            <person name="Chang Y.J."/>
            <person name="Jeffries C.D."/>
            <person name="Detter J.C."/>
            <person name="Han C."/>
            <person name="Rohde M."/>
            <person name="Brambilla E."/>
            <person name="Goker M."/>
            <person name="Woyke T."/>
            <person name="Bristow J."/>
            <person name="Eisen J.A."/>
            <person name="Markowitz V."/>
            <person name="Hugenholtz P."/>
            <person name="Kyrpides N.C."/>
            <person name="Klenk H.P."/>
            <person name="Land M."/>
        </authorList>
    </citation>
    <scope>NUCLEOTIDE SEQUENCE [LARGE SCALE GENOMIC DNA]</scope>
    <source>
        <strain evidence="3">ATCC 33931 / DSM 2075 / LMG 7858 / VKM B-1802 / 2st14</strain>
    </source>
</reference>
<dbReference type="SUPFAM" id="SSF64376">
    <property type="entry name" value="YlxR-like"/>
    <property type="match status" value="1"/>
</dbReference>
<dbReference type="OrthoDB" id="9813251at2"/>
<dbReference type="eggNOG" id="COG2740">
    <property type="taxonomic scope" value="Bacteria"/>
</dbReference>
<dbReference type="STRING" id="644282.Deba_0890"/>
<evidence type="ECO:0000313" key="3">
    <source>
        <dbReference type="Proteomes" id="UP000009047"/>
    </source>
</evidence>
<dbReference type="PANTHER" id="PTHR34215:SF1">
    <property type="entry name" value="YLXR DOMAIN-CONTAINING PROTEIN"/>
    <property type="match status" value="1"/>
</dbReference>
<organism evidence="2 3">
    <name type="scientific">Desulfarculus baarsii (strain ATCC 33931 / DSM 2075 / LMG 7858 / VKM B-1802 / 2st14)</name>
    <dbReference type="NCBI Taxonomy" id="644282"/>
    <lineage>
        <taxon>Bacteria</taxon>
        <taxon>Pseudomonadati</taxon>
        <taxon>Thermodesulfobacteriota</taxon>
        <taxon>Desulfarculia</taxon>
        <taxon>Desulfarculales</taxon>
        <taxon>Desulfarculaceae</taxon>
        <taxon>Desulfarculus</taxon>
    </lineage>
</organism>
<dbReference type="Proteomes" id="UP000009047">
    <property type="component" value="Chromosome"/>
</dbReference>
<accession>E1QFC4</accession>
<dbReference type="HOGENOM" id="CLU_147970_2_1_7"/>
<feature type="domain" description="YlxR" evidence="1">
    <location>
        <begin position="11"/>
        <end position="80"/>
    </location>
</feature>
<evidence type="ECO:0000259" key="1">
    <source>
        <dbReference type="Pfam" id="PF04296"/>
    </source>
</evidence>
<evidence type="ECO:0000313" key="2">
    <source>
        <dbReference type="EMBL" id="ADK84260.1"/>
    </source>
</evidence>
<dbReference type="KEGG" id="dbr:Deba_0890"/>
<dbReference type="InterPro" id="IPR037465">
    <property type="entry name" value="YlxR"/>
</dbReference>
<dbReference type="InterPro" id="IPR035931">
    <property type="entry name" value="YlxR-like_sf"/>
</dbReference>
<dbReference type="Pfam" id="PF04296">
    <property type="entry name" value="YlxR"/>
    <property type="match status" value="1"/>
</dbReference>
<dbReference type="AlphaFoldDB" id="E1QFC4"/>
<proteinExistence type="predicted"/>
<name>E1QFC4_DESB2</name>
<sequence length="95" mass="10869">MTERGRGAPERTCVACKKRAPQEELLRLALRGAEVEPDPKRALPGRGAYICRRAECVERLARMGRRRDGVFKKPVQEQAWTKLLSRLRRQFAPAP</sequence>